<dbReference type="Proteomes" id="UP001227230">
    <property type="component" value="Chromosome 4"/>
</dbReference>
<evidence type="ECO:0000313" key="2">
    <source>
        <dbReference type="Proteomes" id="UP001227230"/>
    </source>
</evidence>
<dbReference type="PANTHER" id="PTHR34427">
    <property type="entry name" value="DUF4283 DOMAIN PROTEIN"/>
    <property type="match status" value="1"/>
</dbReference>
<proteinExistence type="predicted"/>
<reference evidence="1 2" key="1">
    <citation type="journal article" date="2023" name="Hortic Res">
        <title>The complete reference genome for grapevine (Vitis vinifera L.) genetics and breeding.</title>
        <authorList>
            <person name="Shi X."/>
            <person name="Cao S."/>
            <person name="Wang X."/>
            <person name="Huang S."/>
            <person name="Wang Y."/>
            <person name="Liu Z."/>
            <person name="Liu W."/>
            <person name="Leng X."/>
            <person name="Peng Y."/>
            <person name="Wang N."/>
            <person name="Wang Y."/>
            <person name="Ma Z."/>
            <person name="Xu X."/>
            <person name="Zhang F."/>
            <person name="Xue H."/>
            <person name="Zhong H."/>
            <person name="Wang Y."/>
            <person name="Zhang K."/>
            <person name="Velt A."/>
            <person name="Avia K."/>
            <person name="Holtgrawe D."/>
            <person name="Grimplet J."/>
            <person name="Matus J.T."/>
            <person name="Ware D."/>
            <person name="Wu X."/>
            <person name="Wang H."/>
            <person name="Liu C."/>
            <person name="Fang Y."/>
            <person name="Rustenholz C."/>
            <person name="Cheng Z."/>
            <person name="Xiao H."/>
            <person name="Zhou Y."/>
        </authorList>
    </citation>
    <scope>NUCLEOTIDE SEQUENCE [LARGE SCALE GENOMIC DNA]</scope>
    <source>
        <strain evidence="2">cv. Pinot noir / PN40024</strain>
        <tissue evidence="1">Leaf</tissue>
    </source>
</reference>
<keyword evidence="2" id="KW-1185">Reference proteome</keyword>
<evidence type="ECO:0008006" key="3">
    <source>
        <dbReference type="Google" id="ProtNLM"/>
    </source>
</evidence>
<name>A0ABY9BRV6_VITVI</name>
<accession>A0ABY9BRV6</accession>
<gene>
    <name evidence="1" type="ORF">VitviT2T_004785</name>
</gene>
<dbReference type="PANTHER" id="PTHR34427:SF5">
    <property type="entry name" value="DUF4283 DOMAIN-CONTAINING PROTEIN"/>
    <property type="match status" value="1"/>
</dbReference>
<organism evidence="1 2">
    <name type="scientific">Vitis vinifera</name>
    <name type="common">Grape</name>
    <dbReference type="NCBI Taxonomy" id="29760"/>
    <lineage>
        <taxon>Eukaryota</taxon>
        <taxon>Viridiplantae</taxon>
        <taxon>Streptophyta</taxon>
        <taxon>Embryophyta</taxon>
        <taxon>Tracheophyta</taxon>
        <taxon>Spermatophyta</taxon>
        <taxon>Magnoliopsida</taxon>
        <taxon>eudicotyledons</taxon>
        <taxon>Gunneridae</taxon>
        <taxon>Pentapetalae</taxon>
        <taxon>rosids</taxon>
        <taxon>Vitales</taxon>
        <taxon>Vitaceae</taxon>
        <taxon>Viteae</taxon>
        <taxon>Vitis</taxon>
    </lineage>
</organism>
<dbReference type="EMBL" id="CP126651">
    <property type="protein sequence ID" value="WJZ85239.1"/>
    <property type="molecule type" value="Genomic_DNA"/>
</dbReference>
<protein>
    <recommendedName>
        <fullName evidence="3">DUF4283 domain-containing protein</fullName>
    </recommendedName>
</protein>
<sequence>MVKEAWVRVVGLPLHLWSREVFKLIGDGCGGLINVDEKTFSMANLQWARLLVRVEGRDFPSSVQLVEGSGCYSIQLWWEVQPWYSQVMPVGSGCRKGDTETEDEEGSGLGDVCRGNVLEKEAQLVEQMGIQSEPPCGSSSKGATVFSMEPAARGPGVEETCGEDRLENRGQGAGKVVIRGGVGLGPAAIKVGPDNGEAQIRSRLGVMKSSPDREEAQLFGPEEAKPIILKGWQMGCEEKPFYIKGSLVGWAGLAEIGCGPAKEGLKGIRAFSLVDEVEMGARATEEDSRAGVRDDEGVACCHGGDQRASKDFSMVSRARLTDDALAAEASRYESNLVEVGGVRDFISSSSSGCERALVVRGTSRIRQDYCWCWVSNSVVCSDERWQPVDDGLGERKV</sequence>
<evidence type="ECO:0000313" key="1">
    <source>
        <dbReference type="EMBL" id="WJZ85239.1"/>
    </source>
</evidence>